<protein>
    <submittedName>
        <fullName evidence="2">Maturase</fullName>
    </submittedName>
</protein>
<dbReference type="Proteomes" id="UP001344906">
    <property type="component" value="Unassembled WGS sequence"/>
</dbReference>
<evidence type="ECO:0000313" key="3">
    <source>
        <dbReference type="Proteomes" id="UP001344906"/>
    </source>
</evidence>
<feature type="domain" description="Reverse transcriptase" evidence="1">
    <location>
        <begin position="68"/>
        <end position="353"/>
    </location>
</feature>
<dbReference type="PANTHER" id="PTHR34047:SF8">
    <property type="entry name" value="PROTEIN YKFC"/>
    <property type="match status" value="1"/>
</dbReference>
<dbReference type="InterPro" id="IPR043502">
    <property type="entry name" value="DNA/RNA_pol_sf"/>
</dbReference>
<organism evidence="2 3">
    <name type="scientific">Dictyobacter halimunensis</name>
    <dbReference type="NCBI Taxonomy" id="3026934"/>
    <lineage>
        <taxon>Bacteria</taxon>
        <taxon>Bacillati</taxon>
        <taxon>Chloroflexota</taxon>
        <taxon>Ktedonobacteria</taxon>
        <taxon>Ktedonobacterales</taxon>
        <taxon>Dictyobacteraceae</taxon>
        <taxon>Dictyobacter</taxon>
    </lineage>
</organism>
<dbReference type="EMBL" id="BSRI01000001">
    <property type="protein sequence ID" value="GLV54478.1"/>
    <property type="molecule type" value="Genomic_DNA"/>
</dbReference>
<accession>A0ABQ6FJS1</accession>
<proteinExistence type="predicted"/>
<dbReference type="InterPro" id="IPR051083">
    <property type="entry name" value="GrpII_Intron_Splice-Mob/Def"/>
</dbReference>
<dbReference type="CDD" id="cd01651">
    <property type="entry name" value="RT_G2_intron"/>
    <property type="match status" value="1"/>
</dbReference>
<evidence type="ECO:0000313" key="2">
    <source>
        <dbReference type="EMBL" id="GLV54478.1"/>
    </source>
</evidence>
<dbReference type="PANTHER" id="PTHR34047">
    <property type="entry name" value="NUCLEAR INTRON MATURASE 1, MITOCHONDRIAL-RELATED"/>
    <property type="match status" value="1"/>
</dbReference>
<name>A0ABQ6FJS1_9CHLR</name>
<reference evidence="2 3" key="1">
    <citation type="submission" date="2023-02" db="EMBL/GenBank/DDBJ databases">
        <title>Dictyobacter halimunensis sp. nov., a new member of the class Ktedonobacteria from forest soil in a geothermal area.</title>
        <authorList>
            <person name="Rachmania M.K."/>
            <person name="Ningsih F."/>
            <person name="Sakai Y."/>
            <person name="Yabe S."/>
            <person name="Yokota A."/>
            <person name="Sjamsuridzal W."/>
        </authorList>
    </citation>
    <scope>NUCLEOTIDE SEQUENCE [LARGE SCALE GENOMIC DNA]</scope>
    <source>
        <strain evidence="2 3">S3.2.2.5</strain>
    </source>
</reference>
<dbReference type="RefSeq" id="WP_338248142.1">
    <property type="nucleotide sequence ID" value="NZ_BSRI01000001.1"/>
</dbReference>
<dbReference type="InterPro" id="IPR049030">
    <property type="entry name" value="AI2M-like_HNH"/>
</dbReference>
<keyword evidence="3" id="KW-1185">Reference proteome</keyword>
<gene>
    <name evidence="2" type="ORF">KDH_13250</name>
</gene>
<dbReference type="InterPro" id="IPR000477">
    <property type="entry name" value="RT_dom"/>
</dbReference>
<dbReference type="InterPro" id="IPR024937">
    <property type="entry name" value="Domain_X"/>
</dbReference>
<dbReference type="Pfam" id="PF00078">
    <property type="entry name" value="RVT_1"/>
    <property type="match status" value="1"/>
</dbReference>
<dbReference type="Pfam" id="PF21368">
    <property type="entry name" value="AI2M-like_HNH"/>
    <property type="match status" value="1"/>
</dbReference>
<evidence type="ECO:0000259" key="1">
    <source>
        <dbReference type="PROSITE" id="PS50878"/>
    </source>
</evidence>
<dbReference type="Pfam" id="PF01348">
    <property type="entry name" value="Intron_maturas2"/>
    <property type="match status" value="1"/>
</dbReference>
<sequence>MRSSDTVLGMLQDRGKRGKPVEDLYRQLYNPMLYLRTYGRIYANDGAMTPGSTPETADAMSTTKIERIIDDLRHERYRWTPVRRKEVPKKNGKMRQLGLPTWSDKLLQEVIRSLLQAYYEPQFSDHSHGFRPYRGCHTALSQIQHTWKGVHWFIEGDIKACFDQLDHTILLAILAENIHDPRFLRLIKHLLQAGYLEVWRYHPTLSGAPQGGIVSPILSNIYLSKLDHFMHTHLIPRFTRGKVRKHNPVYQHFIRKSATARQHGDRHQALAYLRTAQQHPTKDPSDSAYRRLLYIRYADDMLLGFAGPRAEAEQIKRELGHYLHDHLKLELSQEKTLITHAHRQAARFLGYDIQAQYCNEKLSADGRRRVNAHIALRVPRDVIKKKQALYQRGGKPLRRHSLASRSDYTILKTYQEEYRGLVQYYQFAVNVSWLHSYHWTVQQSLVHTLAAKYHSSTRKMVKRFQTSIETPFGPMKGLEAKQLRKGGKPPLVARFGGIPLRRKTQAILVDHSHSIIPYEQKEVIRRLMAGTCELCQIKDDQCVVHQIRKLEDLRKSGKDQPPWAQMMLKRRRKTLIVCQFCHAAIHREQSRQND</sequence>
<dbReference type="PROSITE" id="PS50878">
    <property type="entry name" value="RT_POL"/>
    <property type="match status" value="1"/>
</dbReference>
<dbReference type="SUPFAM" id="SSF56672">
    <property type="entry name" value="DNA/RNA polymerases"/>
    <property type="match status" value="1"/>
</dbReference>
<comment type="caution">
    <text evidence="2">The sequence shown here is derived from an EMBL/GenBank/DDBJ whole genome shotgun (WGS) entry which is preliminary data.</text>
</comment>